<evidence type="ECO:0000256" key="5">
    <source>
        <dbReference type="ARBA" id="ARBA00023065"/>
    </source>
</evidence>
<name>A0A8J1TM52_OWEFU</name>
<dbReference type="Pfam" id="PF02214">
    <property type="entry name" value="BTB_2"/>
    <property type="match status" value="1"/>
</dbReference>
<dbReference type="AlphaFoldDB" id="A0A8J1TM52"/>
<evidence type="ECO:0000256" key="2">
    <source>
        <dbReference type="ARBA" id="ARBA00022448"/>
    </source>
</evidence>
<evidence type="ECO:0000256" key="3">
    <source>
        <dbReference type="ARBA" id="ARBA00022692"/>
    </source>
</evidence>
<dbReference type="PANTHER" id="PTHR11537:SF254">
    <property type="entry name" value="POTASSIUM VOLTAGE-GATED CHANNEL PROTEIN SHAB"/>
    <property type="match status" value="1"/>
</dbReference>
<dbReference type="InterPro" id="IPR003131">
    <property type="entry name" value="T1-type_BTB"/>
</dbReference>
<dbReference type="SMART" id="SM00225">
    <property type="entry name" value="BTB"/>
    <property type="match status" value="1"/>
</dbReference>
<sequence>MEIKVKAYQPNGTEFEAYNTVRQVSNLDDADTGKQFINTHDACGTTSVGIGVTPQTMVLNIGGSLHEVTRSTLLRFPKTKLARLDESSPHFRAHKGDYYFDRSPEMFSSILNYYRTGALHLPNRLCGLAFQEELDFWGIEEQDIASCCWGSFKESHCVKSALEGFEKCFNNALESEEGTADKGVERRQKCASGMRQKVWLVMNDPTSSTAAKVGMIFITSNVRTLV</sequence>
<gene>
    <name evidence="8" type="ORF">OFUS_LOCUS25568</name>
</gene>
<evidence type="ECO:0000313" key="8">
    <source>
        <dbReference type="EMBL" id="CAH1801825.1"/>
    </source>
</evidence>
<dbReference type="InterPro" id="IPR011333">
    <property type="entry name" value="SKP1/BTB/POZ_sf"/>
</dbReference>
<dbReference type="OrthoDB" id="10025005at2759"/>
<keyword evidence="9" id="KW-1185">Reference proteome</keyword>
<evidence type="ECO:0000256" key="4">
    <source>
        <dbReference type="ARBA" id="ARBA00022989"/>
    </source>
</evidence>
<keyword evidence="5" id="KW-0406">Ion transport</keyword>
<organism evidence="8 9">
    <name type="scientific">Owenia fusiformis</name>
    <name type="common">Polychaete worm</name>
    <dbReference type="NCBI Taxonomy" id="6347"/>
    <lineage>
        <taxon>Eukaryota</taxon>
        <taxon>Metazoa</taxon>
        <taxon>Spiralia</taxon>
        <taxon>Lophotrochozoa</taxon>
        <taxon>Annelida</taxon>
        <taxon>Polychaeta</taxon>
        <taxon>Sedentaria</taxon>
        <taxon>Canalipalpata</taxon>
        <taxon>Sabellida</taxon>
        <taxon>Oweniida</taxon>
        <taxon>Oweniidae</taxon>
        <taxon>Owenia</taxon>
    </lineage>
</organism>
<dbReference type="InterPro" id="IPR028325">
    <property type="entry name" value="VG_K_chnl"/>
</dbReference>
<keyword evidence="2" id="KW-0813">Transport</keyword>
<dbReference type="Gene3D" id="3.30.710.10">
    <property type="entry name" value="Potassium Channel Kv1.1, Chain A"/>
    <property type="match status" value="1"/>
</dbReference>
<dbReference type="PRINTS" id="PR00169">
    <property type="entry name" value="KCHANNEL"/>
</dbReference>
<dbReference type="Proteomes" id="UP000749559">
    <property type="component" value="Unassembled WGS sequence"/>
</dbReference>
<dbReference type="GO" id="GO:0005249">
    <property type="term" value="F:voltage-gated potassium channel activity"/>
    <property type="evidence" value="ECO:0007669"/>
    <property type="project" value="InterPro"/>
</dbReference>
<protein>
    <submittedName>
        <fullName evidence="8">Uncharacterized protein</fullName>
    </submittedName>
</protein>
<evidence type="ECO:0000256" key="6">
    <source>
        <dbReference type="ARBA" id="ARBA00023136"/>
    </source>
</evidence>
<proteinExistence type="predicted"/>
<keyword evidence="3" id="KW-0812">Transmembrane</keyword>
<keyword evidence="6" id="KW-0472">Membrane</keyword>
<dbReference type="PANTHER" id="PTHR11537">
    <property type="entry name" value="VOLTAGE-GATED POTASSIUM CHANNEL"/>
    <property type="match status" value="1"/>
</dbReference>
<accession>A0A8J1TM52</accession>
<reference evidence="8" key="1">
    <citation type="submission" date="2022-03" db="EMBL/GenBank/DDBJ databases">
        <authorList>
            <person name="Martin C."/>
        </authorList>
    </citation>
    <scope>NUCLEOTIDE SEQUENCE</scope>
</reference>
<keyword evidence="4" id="KW-1133">Transmembrane helix</keyword>
<dbReference type="PRINTS" id="PR01498">
    <property type="entry name" value="SHAWCHANNEL"/>
</dbReference>
<dbReference type="GO" id="GO:0001508">
    <property type="term" value="P:action potential"/>
    <property type="evidence" value="ECO:0007669"/>
    <property type="project" value="TreeGrafter"/>
</dbReference>
<dbReference type="SUPFAM" id="SSF54695">
    <property type="entry name" value="POZ domain"/>
    <property type="match status" value="1"/>
</dbReference>
<dbReference type="EMBL" id="CAIIXF020000012">
    <property type="protein sequence ID" value="CAH1801825.1"/>
    <property type="molecule type" value="Genomic_DNA"/>
</dbReference>
<evidence type="ECO:0000256" key="7">
    <source>
        <dbReference type="ARBA" id="ARBA00023303"/>
    </source>
</evidence>
<evidence type="ECO:0000313" key="9">
    <source>
        <dbReference type="Proteomes" id="UP000749559"/>
    </source>
</evidence>
<dbReference type="GO" id="GO:0051260">
    <property type="term" value="P:protein homooligomerization"/>
    <property type="evidence" value="ECO:0007669"/>
    <property type="project" value="InterPro"/>
</dbReference>
<comment type="subcellular location">
    <subcellularLocation>
        <location evidence="1">Membrane</location>
        <topology evidence="1">Multi-pass membrane protein</topology>
    </subcellularLocation>
</comment>
<keyword evidence="7" id="KW-0407">Ion channel</keyword>
<evidence type="ECO:0000256" key="1">
    <source>
        <dbReference type="ARBA" id="ARBA00004141"/>
    </source>
</evidence>
<comment type="caution">
    <text evidence="8">The sequence shown here is derived from an EMBL/GenBank/DDBJ whole genome shotgun (WGS) entry which is preliminary data.</text>
</comment>
<dbReference type="InterPro" id="IPR003974">
    <property type="entry name" value="K_chnl_volt-dep_Kv3"/>
</dbReference>
<dbReference type="GO" id="GO:0008076">
    <property type="term" value="C:voltage-gated potassium channel complex"/>
    <property type="evidence" value="ECO:0007669"/>
    <property type="project" value="InterPro"/>
</dbReference>
<dbReference type="InterPro" id="IPR000210">
    <property type="entry name" value="BTB/POZ_dom"/>
</dbReference>